<dbReference type="InterPro" id="IPR010992">
    <property type="entry name" value="IHF-like_DNA-bd_dom_sf"/>
</dbReference>
<dbReference type="GO" id="GO:0030261">
    <property type="term" value="P:chromosome condensation"/>
    <property type="evidence" value="ECO:0007669"/>
    <property type="project" value="UniProtKB-KW"/>
</dbReference>
<organism evidence="6 7">
    <name type="scientific">Psittacicella gerlachiana</name>
    <dbReference type="NCBI Taxonomy" id="2028574"/>
    <lineage>
        <taxon>Bacteria</taxon>
        <taxon>Pseudomonadati</taxon>
        <taxon>Pseudomonadota</taxon>
        <taxon>Gammaproteobacteria</taxon>
        <taxon>Pasteurellales</taxon>
        <taxon>Psittacicellaceae</taxon>
        <taxon>Psittacicella</taxon>
    </lineage>
</organism>
<dbReference type="PANTHER" id="PTHR33175:SF3">
    <property type="entry name" value="DNA-BINDING PROTEIN HU-BETA"/>
    <property type="match status" value="1"/>
</dbReference>
<protein>
    <recommendedName>
        <fullName evidence="8">DNA-binding protein</fullName>
    </recommendedName>
</protein>
<dbReference type="EMBL" id="NRJF01000293">
    <property type="protein sequence ID" value="RIY31302.1"/>
    <property type="molecule type" value="Genomic_DNA"/>
</dbReference>
<keyword evidence="7" id="KW-1185">Reference proteome</keyword>
<dbReference type="RefSeq" id="WP_119535333.1">
    <property type="nucleotide sequence ID" value="NZ_NRJF01000293.1"/>
</dbReference>
<comment type="caution">
    <text evidence="6">The sequence shown here is derived from an EMBL/GenBank/DDBJ whole genome shotgun (WGS) entry which is preliminary data.</text>
</comment>
<reference evidence="6 7" key="1">
    <citation type="submission" date="2017-08" db="EMBL/GenBank/DDBJ databases">
        <title>Reclassification of Bisgaard taxon 37 and 44.</title>
        <authorList>
            <person name="Christensen H."/>
        </authorList>
    </citation>
    <scope>NUCLEOTIDE SEQUENCE [LARGE SCALE GENOMIC DNA]</scope>
    <source>
        <strain evidence="6 7">EEAB3T1</strain>
    </source>
</reference>
<comment type="similarity">
    <text evidence="2 5">Belongs to the bacterial histone-like protein family.</text>
</comment>
<dbReference type="GO" id="GO:0005829">
    <property type="term" value="C:cytosol"/>
    <property type="evidence" value="ECO:0007669"/>
    <property type="project" value="TreeGrafter"/>
</dbReference>
<dbReference type="OrthoDB" id="5679189at2"/>
<dbReference type="GO" id="GO:0003677">
    <property type="term" value="F:DNA binding"/>
    <property type="evidence" value="ECO:0007669"/>
    <property type="project" value="UniProtKB-KW"/>
</dbReference>
<keyword evidence="4" id="KW-0238">DNA-binding</keyword>
<dbReference type="GO" id="GO:0030527">
    <property type="term" value="F:structural constituent of chromatin"/>
    <property type="evidence" value="ECO:0007669"/>
    <property type="project" value="InterPro"/>
</dbReference>
<gene>
    <name evidence="6" type="ORF">CKF59_07740</name>
</gene>
<dbReference type="CDD" id="cd00591">
    <property type="entry name" value="HU_IHF"/>
    <property type="match status" value="1"/>
</dbReference>
<evidence type="ECO:0000313" key="7">
    <source>
        <dbReference type="Proteomes" id="UP000265964"/>
    </source>
</evidence>
<dbReference type="SUPFAM" id="SSF47729">
    <property type="entry name" value="IHF-like DNA-binding proteins"/>
    <property type="match status" value="1"/>
</dbReference>
<evidence type="ECO:0000256" key="5">
    <source>
        <dbReference type="RuleBase" id="RU003939"/>
    </source>
</evidence>
<evidence type="ECO:0000256" key="1">
    <source>
        <dbReference type="ARBA" id="ARBA00003819"/>
    </source>
</evidence>
<keyword evidence="3" id="KW-0226">DNA condensation</keyword>
<dbReference type="PANTHER" id="PTHR33175">
    <property type="entry name" value="DNA-BINDING PROTEIN HU"/>
    <property type="match status" value="1"/>
</dbReference>
<comment type="function">
    <text evidence="1">Histone-like DNA-binding protein which is capable of wrapping DNA to stabilize it, and thus to prevent its denaturation under extreme environmental conditions.</text>
</comment>
<dbReference type="Pfam" id="PF00216">
    <property type="entry name" value="Bac_DNA_binding"/>
    <property type="match status" value="1"/>
</dbReference>
<proteinExistence type="inferred from homology"/>
<evidence type="ECO:0000256" key="2">
    <source>
        <dbReference type="ARBA" id="ARBA00010529"/>
    </source>
</evidence>
<dbReference type="Gene3D" id="4.10.520.10">
    <property type="entry name" value="IHF-like DNA-binding proteins"/>
    <property type="match status" value="1"/>
</dbReference>
<dbReference type="SMART" id="SM00411">
    <property type="entry name" value="BHL"/>
    <property type="match status" value="1"/>
</dbReference>
<evidence type="ECO:0008006" key="8">
    <source>
        <dbReference type="Google" id="ProtNLM"/>
    </source>
</evidence>
<name>A0A3A1XZ51_9GAMM</name>
<evidence type="ECO:0000256" key="3">
    <source>
        <dbReference type="ARBA" id="ARBA00023067"/>
    </source>
</evidence>
<sequence>MSKEDLEVNETTVDSLLTVKELLGLLKANLKNSDNPALNKLGGSEALARELLDAWSETLQEALVSGRKVRVNGLGVFATKYRPERNFTNPLTGKPGHAPAHVNVAFTTAKTLKEAVGNDTKLVQAHKKALQNKGKK</sequence>
<evidence type="ECO:0000313" key="6">
    <source>
        <dbReference type="EMBL" id="RIY31302.1"/>
    </source>
</evidence>
<dbReference type="Proteomes" id="UP000265964">
    <property type="component" value="Unassembled WGS sequence"/>
</dbReference>
<evidence type="ECO:0000256" key="4">
    <source>
        <dbReference type="ARBA" id="ARBA00023125"/>
    </source>
</evidence>
<accession>A0A3A1XZ51</accession>
<dbReference type="InterPro" id="IPR000119">
    <property type="entry name" value="Hist_DNA-bd"/>
</dbReference>
<dbReference type="AlphaFoldDB" id="A0A3A1XZ51"/>